<reference evidence="17 18" key="1">
    <citation type="submission" date="2017-07" db="EMBL/GenBank/DDBJ databases">
        <title>Analysis of two Campylobacter avium genomes and identification of a novel hippuricase gene.</title>
        <authorList>
            <person name="Miller W.G."/>
            <person name="Chapman M.H."/>
            <person name="Yee E."/>
            <person name="Revez J."/>
            <person name="Bono J.L."/>
            <person name="Rossi M."/>
        </authorList>
    </citation>
    <scope>NUCLEOTIDE SEQUENCE [LARGE SCALE GENOMIC DNA]</scope>
    <source>
        <strain evidence="17 18">LMG 24591</strain>
    </source>
</reference>
<evidence type="ECO:0000256" key="5">
    <source>
        <dbReference type="ARBA" id="ARBA00011921"/>
    </source>
</evidence>
<dbReference type="Gene3D" id="1.10.150.900">
    <property type="match status" value="1"/>
</dbReference>
<evidence type="ECO:0000256" key="12">
    <source>
        <dbReference type="ARBA" id="ARBA00023154"/>
    </source>
</evidence>
<dbReference type="PROSITE" id="PS00759">
    <property type="entry name" value="ARGE_DAPE_CPG2_2"/>
    <property type="match status" value="1"/>
</dbReference>
<evidence type="ECO:0000313" key="17">
    <source>
        <dbReference type="EMBL" id="ASQ30938.1"/>
    </source>
</evidence>
<evidence type="ECO:0000259" key="16">
    <source>
        <dbReference type="Pfam" id="PF07687"/>
    </source>
</evidence>
<evidence type="ECO:0000256" key="3">
    <source>
        <dbReference type="ARBA" id="ARBA00006746"/>
    </source>
</evidence>
<evidence type="ECO:0000256" key="6">
    <source>
        <dbReference type="ARBA" id="ARBA00022391"/>
    </source>
</evidence>
<evidence type="ECO:0000256" key="7">
    <source>
        <dbReference type="ARBA" id="ARBA00022605"/>
    </source>
</evidence>
<gene>
    <name evidence="17" type="primary">dapE</name>
    <name evidence="17" type="ORF">CAV_1314</name>
</gene>
<dbReference type="PANTHER" id="PTHR43808">
    <property type="entry name" value="ACETYLORNITHINE DEACETYLASE"/>
    <property type="match status" value="1"/>
</dbReference>
<evidence type="ECO:0000256" key="15">
    <source>
        <dbReference type="NCBIfam" id="TIGR01246"/>
    </source>
</evidence>
<dbReference type="Gene3D" id="3.30.70.360">
    <property type="match status" value="1"/>
</dbReference>
<dbReference type="GO" id="GO:0046872">
    <property type="term" value="F:metal ion binding"/>
    <property type="evidence" value="ECO:0007669"/>
    <property type="project" value="UniProtKB-KW"/>
</dbReference>
<evidence type="ECO:0000256" key="4">
    <source>
        <dbReference type="ARBA" id="ARBA00011738"/>
    </source>
</evidence>
<sequence>MKNLLLELLKFKSITPKDDGALNYIAMQFVDFEAFFIEKEGVKNLILTKEFNKEGEHLAFCGHIDVVPPGEGWDSEPFKPLQKDGFIYARGAADMKSGLAAFLSASLEAKNFKGSRLSILITSDEEGEAKYGTAEILSFLKEKNLLPDYVVVAEPSCEQKLGDSLKIGRRGSINGKIIIKGKQGHVAYPQNAINPIHELAPALKLLAGFDLDPGDEIFAPSKIVISNIKAGIGVSNVSPNELELMFNVRNSPQTSLDDVKTYVDKILEGLNYELELKQSSEPFLTNKDSKIVTKLNHSIQKILNEVPEFNTKGGTSDARFFAKYGIDVVEFGACNESIHAANERVSIDEYEKLCLIFKDLIENFN</sequence>
<dbReference type="OrthoDB" id="5486471at2"/>
<dbReference type="GO" id="GO:0008777">
    <property type="term" value="F:acetylornithine deacetylase activity"/>
    <property type="evidence" value="ECO:0007669"/>
    <property type="project" value="TreeGrafter"/>
</dbReference>
<dbReference type="HAMAP" id="MF_01690">
    <property type="entry name" value="DapE"/>
    <property type="match status" value="1"/>
</dbReference>
<keyword evidence="7" id="KW-0028">Amino-acid biosynthesis</keyword>
<evidence type="ECO:0000256" key="8">
    <source>
        <dbReference type="ARBA" id="ARBA00022723"/>
    </source>
</evidence>
<dbReference type="GO" id="GO:0009089">
    <property type="term" value="P:lysine biosynthetic process via diaminopimelate"/>
    <property type="evidence" value="ECO:0007669"/>
    <property type="project" value="UniProtKB-UniRule"/>
</dbReference>
<accession>A0A222MYY4</accession>
<proteinExistence type="inferred from homology"/>
<dbReference type="EC" id="3.5.1.18" evidence="5 15"/>
<keyword evidence="9 17" id="KW-0378">Hydrolase</keyword>
<organism evidence="17 18">
    <name type="scientific">Campylobacter avium LMG 24591</name>
    <dbReference type="NCBI Taxonomy" id="522484"/>
    <lineage>
        <taxon>Bacteria</taxon>
        <taxon>Pseudomonadati</taxon>
        <taxon>Campylobacterota</taxon>
        <taxon>Epsilonproteobacteria</taxon>
        <taxon>Campylobacterales</taxon>
        <taxon>Campylobacteraceae</taxon>
        <taxon>Campylobacter</taxon>
    </lineage>
</organism>
<dbReference type="GO" id="GO:0009014">
    <property type="term" value="F:succinyl-diaminopimelate desuccinylase activity"/>
    <property type="evidence" value="ECO:0007669"/>
    <property type="project" value="UniProtKB-UniRule"/>
</dbReference>
<comment type="pathway">
    <text evidence="2">Amino-acid biosynthesis; L-lysine biosynthesis via DAP pathway; LL-2,6-diaminopimelate from (S)-tetrahydrodipicolinate (succinylase route): step 3/3.</text>
</comment>
<dbReference type="InterPro" id="IPR002933">
    <property type="entry name" value="Peptidase_M20"/>
</dbReference>
<dbReference type="SUPFAM" id="SSF53187">
    <property type="entry name" value="Zn-dependent exopeptidases"/>
    <property type="match status" value="1"/>
</dbReference>
<protein>
    <recommendedName>
        <fullName evidence="6 15">Succinyl-diaminopimelate desuccinylase</fullName>
        <ecNumber evidence="5 15">3.5.1.18</ecNumber>
    </recommendedName>
</protein>
<dbReference type="PROSITE" id="PS00758">
    <property type="entry name" value="ARGE_DAPE_CPG2_1"/>
    <property type="match status" value="1"/>
</dbReference>
<dbReference type="SUPFAM" id="SSF55031">
    <property type="entry name" value="Bacterial exopeptidase dimerisation domain"/>
    <property type="match status" value="1"/>
</dbReference>
<keyword evidence="13" id="KW-0170">Cobalt</keyword>
<evidence type="ECO:0000256" key="9">
    <source>
        <dbReference type="ARBA" id="ARBA00022801"/>
    </source>
</evidence>
<name>A0A222MYY4_9BACT</name>
<dbReference type="UniPathway" id="UPA00034">
    <property type="reaction ID" value="UER00021"/>
</dbReference>
<comment type="subunit">
    <text evidence="4">Homodimer.</text>
</comment>
<dbReference type="InterPro" id="IPR005941">
    <property type="entry name" value="DapE_proteobac"/>
</dbReference>
<keyword evidence="18" id="KW-1185">Reference proteome</keyword>
<dbReference type="InterPro" id="IPR050072">
    <property type="entry name" value="Peptidase_M20A"/>
</dbReference>
<evidence type="ECO:0000256" key="2">
    <source>
        <dbReference type="ARBA" id="ARBA00005130"/>
    </source>
</evidence>
<dbReference type="EMBL" id="CP022347">
    <property type="protein sequence ID" value="ASQ30938.1"/>
    <property type="molecule type" value="Genomic_DNA"/>
</dbReference>
<comment type="catalytic activity">
    <reaction evidence="14">
        <text>N-succinyl-(2S,6S)-2,6-diaminopimelate + H2O = (2S,6S)-2,6-diaminopimelate + succinate</text>
        <dbReference type="Rhea" id="RHEA:22608"/>
        <dbReference type="ChEBI" id="CHEBI:15377"/>
        <dbReference type="ChEBI" id="CHEBI:30031"/>
        <dbReference type="ChEBI" id="CHEBI:57609"/>
        <dbReference type="ChEBI" id="CHEBI:58087"/>
        <dbReference type="EC" id="3.5.1.18"/>
    </reaction>
</comment>
<dbReference type="GO" id="GO:0019877">
    <property type="term" value="P:diaminopimelate biosynthetic process"/>
    <property type="evidence" value="ECO:0007669"/>
    <property type="project" value="UniProtKB-KW"/>
</dbReference>
<feature type="domain" description="Peptidase M20 dimerisation" evidence="16">
    <location>
        <begin position="167"/>
        <end position="271"/>
    </location>
</feature>
<dbReference type="Proteomes" id="UP000201169">
    <property type="component" value="Chromosome"/>
</dbReference>
<dbReference type="AlphaFoldDB" id="A0A222MYY4"/>
<dbReference type="KEGG" id="cavi:CAV_1314"/>
<keyword evidence="11" id="KW-0220">Diaminopimelate biosynthesis</keyword>
<comment type="cofactor">
    <cofactor evidence="1">
        <name>Zn(2+)</name>
        <dbReference type="ChEBI" id="CHEBI:29105"/>
    </cofactor>
</comment>
<dbReference type="NCBIfam" id="TIGR01246">
    <property type="entry name" value="dapE_proteo"/>
    <property type="match status" value="1"/>
</dbReference>
<dbReference type="Gene3D" id="3.40.630.10">
    <property type="entry name" value="Zn peptidases"/>
    <property type="match status" value="1"/>
</dbReference>
<dbReference type="CDD" id="cd03891">
    <property type="entry name" value="M20_DapE_proteobac"/>
    <property type="match status" value="1"/>
</dbReference>
<dbReference type="InterPro" id="IPR011650">
    <property type="entry name" value="Peptidase_M20_dimer"/>
</dbReference>
<dbReference type="RefSeq" id="WP_094325734.1">
    <property type="nucleotide sequence ID" value="NZ_CP022347.1"/>
</dbReference>
<evidence type="ECO:0000256" key="11">
    <source>
        <dbReference type="ARBA" id="ARBA00022915"/>
    </source>
</evidence>
<evidence type="ECO:0000256" key="14">
    <source>
        <dbReference type="ARBA" id="ARBA00051301"/>
    </source>
</evidence>
<dbReference type="NCBIfam" id="NF009557">
    <property type="entry name" value="PRK13009.1"/>
    <property type="match status" value="1"/>
</dbReference>
<dbReference type="GO" id="GO:0006526">
    <property type="term" value="P:L-arginine biosynthetic process"/>
    <property type="evidence" value="ECO:0007669"/>
    <property type="project" value="TreeGrafter"/>
</dbReference>
<keyword evidence="10" id="KW-0862">Zinc</keyword>
<comment type="similarity">
    <text evidence="3">Belongs to the peptidase M20A family. DapE subfamily.</text>
</comment>
<dbReference type="Pfam" id="PF01546">
    <property type="entry name" value="Peptidase_M20"/>
    <property type="match status" value="1"/>
</dbReference>
<evidence type="ECO:0000256" key="10">
    <source>
        <dbReference type="ARBA" id="ARBA00022833"/>
    </source>
</evidence>
<dbReference type="PANTHER" id="PTHR43808:SF31">
    <property type="entry name" value="N-ACETYL-L-CITRULLINE DEACETYLASE"/>
    <property type="match status" value="1"/>
</dbReference>
<keyword evidence="12" id="KW-0457">Lysine biosynthesis</keyword>
<evidence type="ECO:0000313" key="18">
    <source>
        <dbReference type="Proteomes" id="UP000201169"/>
    </source>
</evidence>
<keyword evidence="8" id="KW-0479">Metal-binding</keyword>
<dbReference type="Pfam" id="PF07687">
    <property type="entry name" value="M20_dimer"/>
    <property type="match status" value="1"/>
</dbReference>
<dbReference type="InterPro" id="IPR036264">
    <property type="entry name" value="Bact_exopeptidase_dim_dom"/>
</dbReference>
<dbReference type="InterPro" id="IPR001261">
    <property type="entry name" value="ArgE/DapE_CS"/>
</dbReference>
<evidence type="ECO:0000256" key="13">
    <source>
        <dbReference type="ARBA" id="ARBA00023285"/>
    </source>
</evidence>
<evidence type="ECO:0000256" key="1">
    <source>
        <dbReference type="ARBA" id="ARBA00001947"/>
    </source>
</evidence>